<dbReference type="EMBL" id="UGQT01000001">
    <property type="protein sequence ID" value="STZ58789.1"/>
    <property type="molecule type" value="Genomic_DNA"/>
</dbReference>
<keyword evidence="3 7" id="KW-0808">Transferase</keyword>
<dbReference type="GO" id="GO:0004856">
    <property type="term" value="F:D-xylulokinase activity"/>
    <property type="evidence" value="ECO:0007669"/>
    <property type="project" value="UniProtKB-EC"/>
</dbReference>
<evidence type="ECO:0000313" key="8">
    <source>
        <dbReference type="Proteomes" id="UP000254978"/>
    </source>
</evidence>
<feature type="domain" description="Carbohydrate kinase FGGY C-terminal" evidence="6">
    <location>
        <begin position="262"/>
        <end position="439"/>
    </location>
</feature>
<evidence type="ECO:0000259" key="6">
    <source>
        <dbReference type="Pfam" id="PF02782"/>
    </source>
</evidence>
<comment type="similarity">
    <text evidence="1">Belongs to the FGGY kinase family.</text>
</comment>
<dbReference type="InterPro" id="IPR000577">
    <property type="entry name" value="Carb_kinase_FGGY"/>
</dbReference>
<dbReference type="CDD" id="cd07809">
    <property type="entry name" value="ASKHA_NBD_FGGY_BaXK-like"/>
    <property type="match status" value="1"/>
</dbReference>
<dbReference type="RefSeq" id="WP_115278496.1">
    <property type="nucleotide sequence ID" value="NZ_AP022600.1"/>
</dbReference>
<dbReference type="InterPro" id="IPR018484">
    <property type="entry name" value="FGGY_N"/>
</dbReference>
<sequence length="494" mass="51279">MTFPVVLGVDSSTQSCKVEVRDADTGRLYSTGSAPHPPAFPPCSEQHPLDWVSAFIAATRAALAGCTETVEVRAISVAAQCHGLVLLDAAGQPLRAAKLWNDTTGAPNLAGLTERIGVDAWVARVGSLPTAAFTIAKLAWVAEHEPHLLDRVATLLLPHDYLTFWLTGAKITDRSEASGTGYFDARTGEWITEYLEIAAGERDWARMLPTVLGPADVAGTVRPAAAAELGLGEAVVVAPGGGDQHLGYLGLGLTDGDQYFGIGTSGVVATSSRAPVYDTSGMIDGVADVTGGFLPLVSTLNAARVGDLAARLLGTDLAGLEQLALAAGDTRGPVLVPFFDGERKPNRPDAHGTFVDLTSHTSREELARAFVEGPLLSLLSGRDHLRAGGVTLRPGITAVGGGARSKATRQLLADLSGDEVSTLDADEATARGACVQAAAVVAGGGVGTLIDVAKRWQPPVLGAAAPRRLSRDVDSLRARWAAVAESSLIDEVNR</sequence>
<evidence type="ECO:0000256" key="4">
    <source>
        <dbReference type="ARBA" id="ARBA00022777"/>
    </source>
</evidence>
<dbReference type="PIRSF" id="PIRSF000538">
    <property type="entry name" value="GlpK"/>
    <property type="match status" value="1"/>
</dbReference>
<keyword evidence="4 7" id="KW-0418">Kinase</keyword>
<dbReference type="InterPro" id="IPR050406">
    <property type="entry name" value="FGGY_Carb_Kinase"/>
</dbReference>
<dbReference type="OrthoDB" id="9805576at2"/>
<evidence type="ECO:0000313" key="7">
    <source>
        <dbReference type="EMBL" id="STZ58789.1"/>
    </source>
</evidence>
<evidence type="ECO:0000259" key="5">
    <source>
        <dbReference type="Pfam" id="PF00370"/>
    </source>
</evidence>
<dbReference type="Gene3D" id="3.30.420.40">
    <property type="match status" value="2"/>
</dbReference>
<dbReference type="Proteomes" id="UP000254978">
    <property type="component" value="Unassembled WGS sequence"/>
</dbReference>
<feature type="domain" description="Carbohydrate kinase FGGY N-terminal" evidence="5">
    <location>
        <begin position="6"/>
        <end position="250"/>
    </location>
</feature>
<name>A0A378TDF7_9MYCO</name>
<keyword evidence="8" id="KW-1185">Reference proteome</keyword>
<protein>
    <submittedName>
        <fullName evidence="7">Xylulokinase</fullName>
        <ecNumber evidence="7">2.7.1.17</ecNumber>
    </submittedName>
</protein>
<dbReference type="PANTHER" id="PTHR43095:SF5">
    <property type="entry name" value="XYLULOSE KINASE"/>
    <property type="match status" value="1"/>
</dbReference>
<reference evidence="7 8" key="1">
    <citation type="submission" date="2018-06" db="EMBL/GenBank/DDBJ databases">
        <authorList>
            <consortium name="Pathogen Informatics"/>
            <person name="Doyle S."/>
        </authorList>
    </citation>
    <scope>NUCLEOTIDE SEQUENCE [LARGE SCALE GENOMIC DNA]</scope>
    <source>
        <strain evidence="7 8">NCTC10821</strain>
    </source>
</reference>
<dbReference type="InterPro" id="IPR018485">
    <property type="entry name" value="FGGY_C"/>
</dbReference>
<evidence type="ECO:0000256" key="2">
    <source>
        <dbReference type="ARBA" id="ARBA00022629"/>
    </source>
</evidence>
<organism evidence="7 8">
    <name type="scientific">Mycolicibacterium tokaiense</name>
    <dbReference type="NCBI Taxonomy" id="39695"/>
    <lineage>
        <taxon>Bacteria</taxon>
        <taxon>Bacillati</taxon>
        <taxon>Actinomycetota</taxon>
        <taxon>Actinomycetes</taxon>
        <taxon>Mycobacteriales</taxon>
        <taxon>Mycobacteriaceae</taxon>
        <taxon>Mycolicibacterium</taxon>
    </lineage>
</organism>
<gene>
    <name evidence="7" type="primary">xylB_4</name>
    <name evidence="7" type="ORF">NCTC10821_02304</name>
</gene>
<proteinExistence type="inferred from homology"/>
<evidence type="ECO:0000256" key="3">
    <source>
        <dbReference type="ARBA" id="ARBA00022679"/>
    </source>
</evidence>
<keyword evidence="2" id="KW-0119">Carbohydrate metabolism</keyword>
<keyword evidence="2" id="KW-0859">Xylose metabolism</keyword>
<dbReference type="EC" id="2.7.1.17" evidence="7"/>
<dbReference type="Pfam" id="PF00370">
    <property type="entry name" value="FGGY_N"/>
    <property type="match status" value="1"/>
</dbReference>
<accession>A0A378TDF7</accession>
<dbReference type="Pfam" id="PF02782">
    <property type="entry name" value="FGGY_C"/>
    <property type="match status" value="1"/>
</dbReference>
<dbReference type="AlphaFoldDB" id="A0A378TDF7"/>
<dbReference type="PANTHER" id="PTHR43095">
    <property type="entry name" value="SUGAR KINASE"/>
    <property type="match status" value="1"/>
</dbReference>
<dbReference type="GO" id="GO:0042732">
    <property type="term" value="P:D-xylose metabolic process"/>
    <property type="evidence" value="ECO:0007669"/>
    <property type="project" value="UniProtKB-KW"/>
</dbReference>
<evidence type="ECO:0000256" key="1">
    <source>
        <dbReference type="ARBA" id="ARBA00009156"/>
    </source>
</evidence>
<dbReference type="SUPFAM" id="SSF53067">
    <property type="entry name" value="Actin-like ATPase domain"/>
    <property type="match status" value="2"/>
</dbReference>
<dbReference type="InterPro" id="IPR043129">
    <property type="entry name" value="ATPase_NBD"/>
</dbReference>